<dbReference type="Proteomes" id="UP000321301">
    <property type="component" value="Unassembled WGS sequence"/>
</dbReference>
<comment type="caution">
    <text evidence="1">The sequence shown here is derived from an EMBL/GenBank/DDBJ whole genome shotgun (WGS) entry which is preliminary data.</text>
</comment>
<proteinExistence type="predicted"/>
<gene>
    <name evidence="1" type="ORF">CQA01_45010</name>
</gene>
<dbReference type="RefSeq" id="WP_020893487.1">
    <property type="nucleotide sequence ID" value="NZ_BJYV01000031.1"/>
</dbReference>
<dbReference type="EMBL" id="BJYV01000031">
    <property type="protein sequence ID" value="GEO23967.1"/>
    <property type="molecule type" value="Genomic_DNA"/>
</dbReference>
<name>A0A512CIB8_9BACT</name>
<keyword evidence="2" id="KW-1185">Reference proteome</keyword>
<protein>
    <submittedName>
        <fullName evidence="1">Uncharacterized protein</fullName>
    </submittedName>
</protein>
<reference evidence="1 2" key="1">
    <citation type="submission" date="2019-07" db="EMBL/GenBank/DDBJ databases">
        <title>Whole genome shotgun sequence of Cyclobacterium qasimii NBRC 106168.</title>
        <authorList>
            <person name="Hosoyama A."/>
            <person name="Uohara A."/>
            <person name="Ohji S."/>
            <person name="Ichikawa N."/>
        </authorList>
    </citation>
    <scope>NUCLEOTIDE SEQUENCE [LARGE SCALE GENOMIC DNA]</scope>
    <source>
        <strain evidence="1 2">NBRC 106168</strain>
    </source>
</reference>
<sequence>MILVTADLLDIHHYPFGSNDPNGEKIANRFFLPPLLSKPAQNKIREHLTKYFINHRRMTKEMASTRAEKYKLRFFYKTPYHHHGRGKLGVFNNNTNTKLPLENLADCYFMDNGKTIELHIFDNMTFS</sequence>
<dbReference type="AlphaFoldDB" id="A0A512CIB8"/>
<accession>A0A512CIB8</accession>
<evidence type="ECO:0000313" key="1">
    <source>
        <dbReference type="EMBL" id="GEO23967.1"/>
    </source>
</evidence>
<evidence type="ECO:0000313" key="2">
    <source>
        <dbReference type="Proteomes" id="UP000321301"/>
    </source>
</evidence>
<organism evidence="1 2">
    <name type="scientific">Cyclobacterium qasimii</name>
    <dbReference type="NCBI Taxonomy" id="1350429"/>
    <lineage>
        <taxon>Bacteria</taxon>
        <taxon>Pseudomonadati</taxon>
        <taxon>Bacteroidota</taxon>
        <taxon>Cytophagia</taxon>
        <taxon>Cytophagales</taxon>
        <taxon>Cyclobacteriaceae</taxon>
        <taxon>Cyclobacterium</taxon>
    </lineage>
</organism>